<feature type="compositionally biased region" description="Pro residues" evidence="1">
    <location>
        <begin position="9"/>
        <end position="18"/>
    </location>
</feature>
<feature type="region of interest" description="Disordered" evidence="1">
    <location>
        <begin position="1"/>
        <end position="32"/>
    </location>
</feature>
<evidence type="ECO:0000313" key="3">
    <source>
        <dbReference type="Proteomes" id="UP000041254"/>
    </source>
</evidence>
<protein>
    <submittedName>
        <fullName evidence="2">Uncharacterized protein</fullName>
    </submittedName>
</protein>
<evidence type="ECO:0000256" key="1">
    <source>
        <dbReference type="SAM" id="MobiDB-lite"/>
    </source>
</evidence>
<proteinExistence type="predicted"/>
<organism evidence="2 3">
    <name type="scientific">Vitrella brassicaformis (strain CCMP3155)</name>
    <dbReference type="NCBI Taxonomy" id="1169540"/>
    <lineage>
        <taxon>Eukaryota</taxon>
        <taxon>Sar</taxon>
        <taxon>Alveolata</taxon>
        <taxon>Colpodellida</taxon>
        <taxon>Vitrellaceae</taxon>
        <taxon>Vitrella</taxon>
    </lineage>
</organism>
<dbReference type="Proteomes" id="UP000041254">
    <property type="component" value="Unassembled WGS sequence"/>
</dbReference>
<accession>A0A0G4G3J9</accession>
<evidence type="ECO:0000313" key="2">
    <source>
        <dbReference type="EMBL" id="CEM22838.1"/>
    </source>
</evidence>
<dbReference type="STRING" id="1169540.A0A0G4G3J9"/>
<feature type="region of interest" description="Disordered" evidence="1">
    <location>
        <begin position="592"/>
        <end position="703"/>
    </location>
</feature>
<name>A0A0G4G3J9_VITBC</name>
<feature type="compositionally biased region" description="Low complexity" evidence="1">
    <location>
        <begin position="616"/>
        <end position="625"/>
    </location>
</feature>
<gene>
    <name evidence="2" type="ORF">Vbra_16913</name>
</gene>
<dbReference type="OrthoDB" id="287623at2759"/>
<sequence>MASTVQPSPARPPTPPPLASDSPCPGRLGDVASDGANADVEKALAQLFISLGLMRYEVAEVLSFKPEFKSDAGSRRCQQLLTATDAAATLFGFPSADRSYRSEFTKNYRALFPNTQRNYRTDVLEAALDCFCSIVVNGDTHQFRRSVVTAGQELAGAWRKLMAALQTYANRGMKEPTLDKWRSILEADFTLLDQKWAEFEKQYIYELIAIEKKARLPVVELAQVEMQLHSMEMGIKTPVKYRDLRASFVRKVFRLNSIANTRRKGRDDFTVDILDCCEDVITLADRSPDHYLAAVSALAQAARQALRDFRCHLRALHKTPERIDPHLQNNTQIVKHLVRIEETWEIAHKYLRCPAMTRHLIELVDYMLRILDMQKRCLRPHQEAFKRHIADTMRERTAQERATLAGDGDGAGAGGGGGAGTGAVCGGDGDIDESRSLEDKMIECDVEALLIMPRLVCLYVLTDPHRIDVLKAFIPHLFPPDQKDDGSHGVLPGVTVPPALSGVVDTFNVCQAMFVLDGYSWDVFYTFVISRFTGCGAHTQVRDSLRERLEALFHEVETLSMTLQRHTPNEWNEFMQVCLKCLKHKMELSARKAPSPSLTPSSPPIHPASVMRPAGRASVPSSVAPSSPPARPQLAPVRASRAESPAEGDDRRSRQMLRMFDSRLHTRGGAVLPRVDFPQANPMLPDVLPSTPPQAARTQPRNR</sequence>
<dbReference type="VEuPathDB" id="CryptoDB:Vbra_16913"/>
<dbReference type="InParanoid" id="A0A0G4G3J9"/>
<dbReference type="EMBL" id="CDMY01000560">
    <property type="protein sequence ID" value="CEM22838.1"/>
    <property type="molecule type" value="Genomic_DNA"/>
</dbReference>
<dbReference type="AlphaFoldDB" id="A0A0G4G3J9"/>
<keyword evidence="3" id="KW-1185">Reference proteome</keyword>
<reference evidence="2 3" key="1">
    <citation type="submission" date="2014-11" db="EMBL/GenBank/DDBJ databases">
        <authorList>
            <person name="Zhu J."/>
            <person name="Qi W."/>
            <person name="Song R."/>
        </authorList>
    </citation>
    <scope>NUCLEOTIDE SEQUENCE [LARGE SCALE GENOMIC DNA]</scope>
</reference>